<dbReference type="AlphaFoldDB" id="A0AAD3MB88"/>
<dbReference type="EMBL" id="BRZM01000010">
    <property type="protein sequence ID" value="GLD50753.1"/>
    <property type="molecule type" value="Genomic_DNA"/>
</dbReference>
<dbReference type="PANTHER" id="PTHR12080">
    <property type="entry name" value="SIGNALING LYMPHOCYTIC ACTIVATION MOLECULE"/>
    <property type="match status" value="1"/>
</dbReference>
<evidence type="ECO:0000259" key="7">
    <source>
        <dbReference type="Pfam" id="PF07686"/>
    </source>
</evidence>
<evidence type="ECO:0000313" key="9">
    <source>
        <dbReference type="Proteomes" id="UP001279410"/>
    </source>
</evidence>
<gene>
    <name evidence="8" type="ORF">AKAME5_000390100</name>
</gene>
<protein>
    <recommendedName>
        <fullName evidence="7">Immunoglobulin V-set domain-containing protein</fullName>
    </recommendedName>
</protein>
<evidence type="ECO:0000256" key="3">
    <source>
        <dbReference type="ARBA" id="ARBA00023136"/>
    </source>
</evidence>
<keyword evidence="5" id="KW-0812">Transmembrane</keyword>
<sequence>MRRVSFVSAVFLVYSYQFAGSSALTPVFVQKGKDVLLELMKADVPEDFDLLSWMFNKRDILVTFPPGKEPRVPDVYRGRVEPSVKNYSVKLKNLQEADSGVYTARVTTDKEQIVAEYNITVQDPVSPVELTVNSVSNSLDSCNLTVTCSTQDSHHISSTLRCDNQTCSQEGGERSKVTTSGASLLVHLVNHSIICNHSNHVSWTSGAKMIEDPCPQNADSNGTTKIVIGTVGFVIAGLVVAISICLYIKCRRKNCENTIYEVPQSIGPGRRLNQSPTEDALSPTSIYALVRFHT</sequence>
<dbReference type="Pfam" id="PF07686">
    <property type="entry name" value="V-set"/>
    <property type="match status" value="1"/>
</dbReference>
<keyword evidence="5" id="KW-1133">Transmembrane helix</keyword>
<feature type="domain" description="Immunoglobulin V-set" evidence="7">
    <location>
        <begin position="26"/>
        <end position="112"/>
    </location>
</feature>
<dbReference type="Gene3D" id="2.60.40.10">
    <property type="entry name" value="Immunoglobulins"/>
    <property type="match status" value="1"/>
</dbReference>
<name>A0AAD3MB88_LATJO</name>
<comment type="caution">
    <text evidence="8">The sequence shown here is derived from an EMBL/GenBank/DDBJ whole genome shotgun (WGS) entry which is preliminary data.</text>
</comment>
<feature type="transmembrane region" description="Helical" evidence="5">
    <location>
        <begin position="226"/>
        <end position="248"/>
    </location>
</feature>
<evidence type="ECO:0000256" key="6">
    <source>
        <dbReference type="SAM" id="SignalP"/>
    </source>
</evidence>
<accession>A0AAD3MB88</accession>
<dbReference type="InterPro" id="IPR013783">
    <property type="entry name" value="Ig-like_fold"/>
</dbReference>
<dbReference type="InterPro" id="IPR015631">
    <property type="entry name" value="CD2/SLAM_rcpt"/>
</dbReference>
<keyword evidence="2 6" id="KW-0732">Signal</keyword>
<proteinExistence type="predicted"/>
<evidence type="ECO:0000313" key="8">
    <source>
        <dbReference type="EMBL" id="GLD50753.1"/>
    </source>
</evidence>
<reference evidence="8" key="1">
    <citation type="submission" date="2022-08" db="EMBL/GenBank/DDBJ databases">
        <title>Genome sequencing of akame (Lates japonicus).</title>
        <authorList>
            <person name="Hashiguchi Y."/>
            <person name="Takahashi H."/>
        </authorList>
    </citation>
    <scope>NUCLEOTIDE SEQUENCE</scope>
    <source>
        <strain evidence="8">Kochi</strain>
    </source>
</reference>
<feature type="chain" id="PRO_5041968634" description="Immunoglobulin V-set domain-containing protein" evidence="6">
    <location>
        <begin position="24"/>
        <end position="294"/>
    </location>
</feature>
<keyword evidence="9" id="KW-1185">Reference proteome</keyword>
<dbReference type="GO" id="GO:0016020">
    <property type="term" value="C:membrane"/>
    <property type="evidence" value="ECO:0007669"/>
    <property type="project" value="UniProtKB-SubCell"/>
</dbReference>
<dbReference type="Proteomes" id="UP001279410">
    <property type="component" value="Unassembled WGS sequence"/>
</dbReference>
<keyword evidence="3 5" id="KW-0472">Membrane</keyword>
<dbReference type="SUPFAM" id="SSF48726">
    <property type="entry name" value="Immunoglobulin"/>
    <property type="match status" value="1"/>
</dbReference>
<dbReference type="InterPro" id="IPR013106">
    <property type="entry name" value="Ig_V-set"/>
</dbReference>
<organism evidence="8 9">
    <name type="scientific">Lates japonicus</name>
    <name type="common">Japanese lates</name>
    <dbReference type="NCBI Taxonomy" id="270547"/>
    <lineage>
        <taxon>Eukaryota</taxon>
        <taxon>Metazoa</taxon>
        <taxon>Chordata</taxon>
        <taxon>Craniata</taxon>
        <taxon>Vertebrata</taxon>
        <taxon>Euteleostomi</taxon>
        <taxon>Actinopterygii</taxon>
        <taxon>Neopterygii</taxon>
        <taxon>Teleostei</taxon>
        <taxon>Neoteleostei</taxon>
        <taxon>Acanthomorphata</taxon>
        <taxon>Carangaria</taxon>
        <taxon>Carangaria incertae sedis</taxon>
        <taxon>Centropomidae</taxon>
        <taxon>Lates</taxon>
    </lineage>
</organism>
<dbReference type="InterPro" id="IPR036179">
    <property type="entry name" value="Ig-like_dom_sf"/>
</dbReference>
<evidence type="ECO:0000256" key="5">
    <source>
        <dbReference type="SAM" id="Phobius"/>
    </source>
</evidence>
<evidence type="ECO:0000256" key="4">
    <source>
        <dbReference type="ARBA" id="ARBA00023180"/>
    </source>
</evidence>
<keyword evidence="4" id="KW-0325">Glycoprotein</keyword>
<comment type="subcellular location">
    <subcellularLocation>
        <location evidence="1">Membrane</location>
    </subcellularLocation>
</comment>
<dbReference type="PANTHER" id="PTHR12080:SF80">
    <property type="entry name" value="IMMUNOGLOBULIN V-SET DOMAIN-CONTAINING PROTEIN"/>
    <property type="match status" value="1"/>
</dbReference>
<evidence type="ECO:0000256" key="1">
    <source>
        <dbReference type="ARBA" id="ARBA00004370"/>
    </source>
</evidence>
<feature type="signal peptide" evidence="6">
    <location>
        <begin position="1"/>
        <end position="23"/>
    </location>
</feature>
<evidence type="ECO:0000256" key="2">
    <source>
        <dbReference type="ARBA" id="ARBA00022729"/>
    </source>
</evidence>